<evidence type="ECO:0000256" key="1">
    <source>
        <dbReference type="ARBA" id="ARBA00004141"/>
    </source>
</evidence>
<dbReference type="AlphaFoldDB" id="A0A439CMM2"/>
<gene>
    <name evidence="8" type="ORF">EKO27_g11703</name>
</gene>
<feature type="transmembrane region" description="Helical" evidence="6">
    <location>
        <begin position="381"/>
        <end position="407"/>
    </location>
</feature>
<accession>A0A439CMM2</accession>
<proteinExistence type="inferred from homology"/>
<keyword evidence="4 6" id="KW-1133">Transmembrane helix</keyword>
<organism evidence="8 9">
    <name type="scientific">Xylaria grammica</name>
    <dbReference type="NCBI Taxonomy" id="363999"/>
    <lineage>
        <taxon>Eukaryota</taxon>
        <taxon>Fungi</taxon>
        <taxon>Dikarya</taxon>
        <taxon>Ascomycota</taxon>
        <taxon>Pezizomycotina</taxon>
        <taxon>Sordariomycetes</taxon>
        <taxon>Xylariomycetidae</taxon>
        <taxon>Xylariales</taxon>
        <taxon>Xylariaceae</taxon>
        <taxon>Xylaria</taxon>
    </lineage>
</organism>
<dbReference type="InterPro" id="IPR013057">
    <property type="entry name" value="AA_transpt_TM"/>
</dbReference>
<feature type="transmembrane region" description="Helical" evidence="6">
    <location>
        <begin position="159"/>
        <end position="178"/>
    </location>
</feature>
<keyword evidence="3 6" id="KW-0812">Transmembrane</keyword>
<comment type="subcellular location">
    <subcellularLocation>
        <location evidence="1">Membrane</location>
        <topology evidence="1">Multi-pass membrane protein</topology>
    </subcellularLocation>
</comment>
<evidence type="ECO:0000256" key="5">
    <source>
        <dbReference type="ARBA" id="ARBA00023136"/>
    </source>
</evidence>
<dbReference type="GO" id="GO:0016020">
    <property type="term" value="C:membrane"/>
    <property type="evidence" value="ECO:0007669"/>
    <property type="project" value="UniProtKB-SubCell"/>
</dbReference>
<evidence type="ECO:0000313" key="8">
    <source>
        <dbReference type="EMBL" id="RWA03402.1"/>
    </source>
</evidence>
<dbReference type="FunFam" id="1.20.1740.10:FF:000039">
    <property type="entry name" value="Neutral amino acid transporter (Eurofung)"/>
    <property type="match status" value="1"/>
</dbReference>
<feature type="transmembrane region" description="Helical" evidence="6">
    <location>
        <begin position="78"/>
        <end position="97"/>
    </location>
</feature>
<feature type="transmembrane region" description="Helical" evidence="6">
    <location>
        <begin position="272"/>
        <end position="294"/>
    </location>
</feature>
<name>A0A439CMM2_9PEZI</name>
<dbReference type="PANTHER" id="PTHR22950">
    <property type="entry name" value="AMINO ACID TRANSPORTER"/>
    <property type="match status" value="1"/>
</dbReference>
<evidence type="ECO:0000256" key="6">
    <source>
        <dbReference type="SAM" id="Phobius"/>
    </source>
</evidence>
<dbReference type="Pfam" id="PF01490">
    <property type="entry name" value="Aa_trans"/>
    <property type="match status" value="1"/>
</dbReference>
<dbReference type="GO" id="GO:0015179">
    <property type="term" value="F:L-amino acid transmembrane transporter activity"/>
    <property type="evidence" value="ECO:0007669"/>
    <property type="project" value="TreeGrafter"/>
</dbReference>
<reference evidence="8 9" key="1">
    <citation type="submission" date="2018-12" db="EMBL/GenBank/DDBJ databases">
        <title>Draft genome sequence of Xylaria grammica IHI A82.</title>
        <authorList>
            <person name="Buettner E."/>
            <person name="Kellner H."/>
        </authorList>
    </citation>
    <scope>NUCLEOTIDE SEQUENCE [LARGE SCALE GENOMIC DNA]</scope>
    <source>
        <strain evidence="8 9">IHI A82</strain>
    </source>
</reference>
<dbReference type="EMBL" id="RYZI01000806">
    <property type="protein sequence ID" value="RWA03402.1"/>
    <property type="molecule type" value="Genomic_DNA"/>
</dbReference>
<dbReference type="STRING" id="363999.A0A439CMM2"/>
<feature type="domain" description="Amino acid transporter transmembrane" evidence="7">
    <location>
        <begin position="50"/>
        <end position="446"/>
    </location>
</feature>
<evidence type="ECO:0000313" key="9">
    <source>
        <dbReference type="Proteomes" id="UP000286045"/>
    </source>
</evidence>
<feature type="transmembrane region" description="Helical" evidence="6">
    <location>
        <begin position="239"/>
        <end position="260"/>
    </location>
</feature>
<protein>
    <recommendedName>
        <fullName evidence="7">Amino acid transporter transmembrane domain-containing protein</fullName>
    </recommendedName>
</protein>
<feature type="transmembrane region" description="Helical" evidence="6">
    <location>
        <begin position="51"/>
        <end position="72"/>
    </location>
</feature>
<comment type="similarity">
    <text evidence="2">Belongs to the amino acid/polyamine transporter 2 family.</text>
</comment>
<keyword evidence="9" id="KW-1185">Reference proteome</keyword>
<dbReference type="PANTHER" id="PTHR22950:SF683">
    <property type="entry name" value="AMINO ACID TRANSPORTER (EUROFUNG)"/>
    <property type="match status" value="1"/>
</dbReference>
<feature type="transmembrane region" description="Helical" evidence="6">
    <location>
        <begin position="314"/>
        <end position="333"/>
    </location>
</feature>
<feature type="transmembrane region" description="Helical" evidence="6">
    <location>
        <begin position="419"/>
        <end position="440"/>
    </location>
</feature>
<sequence length="472" mass="49910">MNSLSEKEKIAGALAPAAFGDELEAQVSHDEVTHDEVFGEITQSGPNYRNVGWLGTVALMMKTQIGLGVLSIPAAFDTLGLVPGIVVLATVAAITTWSDYEIGVFKLAHPGVYSIDDAGAMMFGSVGRWFFGGAFCLYWILVAGSGMLSISIALNAVSTHGACTAVFVAVAAVVGFGLASIRTLGRITWLAWIGLFGILIAVFTVTIAVGVQDRPAAAPQDGPWTSDFKIVGNPSFPEAIAAVSSIVFAYAGTPAFFAIISEMRDPRLYTRSLVCGQSGVTVTYITIGTVVYYFCGSYVASPALGSAGALVKKIAYGIALPGLTVTTTLVIHLPAKYILVRALRGSRHLAESTAIHWISWFSCTGGVTIVAYVIASSIPVFSGLVSLVGALLGTLMSFQPMGCMWLYDNWSKKGGERTWRWYWMVFFSVFVVVSGTFLTVGGTYGSVVSIIDSYRESGGSGAWTCADNSNSV</sequence>
<dbReference type="Proteomes" id="UP000286045">
    <property type="component" value="Unassembled WGS sequence"/>
</dbReference>
<feature type="transmembrane region" description="Helical" evidence="6">
    <location>
        <begin position="190"/>
        <end position="211"/>
    </location>
</feature>
<evidence type="ECO:0000256" key="4">
    <source>
        <dbReference type="ARBA" id="ARBA00022989"/>
    </source>
</evidence>
<feature type="transmembrane region" description="Helical" evidence="6">
    <location>
        <begin position="129"/>
        <end position="153"/>
    </location>
</feature>
<evidence type="ECO:0000256" key="3">
    <source>
        <dbReference type="ARBA" id="ARBA00022692"/>
    </source>
</evidence>
<evidence type="ECO:0000259" key="7">
    <source>
        <dbReference type="Pfam" id="PF01490"/>
    </source>
</evidence>
<comment type="caution">
    <text evidence="8">The sequence shown here is derived from an EMBL/GenBank/DDBJ whole genome shotgun (WGS) entry which is preliminary data.</text>
</comment>
<evidence type="ECO:0000256" key="2">
    <source>
        <dbReference type="ARBA" id="ARBA00008066"/>
    </source>
</evidence>
<keyword evidence="5 6" id="KW-0472">Membrane</keyword>
<feature type="transmembrane region" description="Helical" evidence="6">
    <location>
        <begin position="354"/>
        <end position="375"/>
    </location>
</feature>